<evidence type="ECO:0000256" key="1">
    <source>
        <dbReference type="SAM" id="Phobius"/>
    </source>
</evidence>
<keyword evidence="1" id="KW-0812">Transmembrane</keyword>
<feature type="transmembrane region" description="Helical" evidence="1">
    <location>
        <begin position="384"/>
        <end position="405"/>
    </location>
</feature>
<feature type="transmembrane region" description="Helical" evidence="1">
    <location>
        <begin position="358"/>
        <end position="378"/>
    </location>
</feature>
<feature type="transmembrane region" description="Helical" evidence="1">
    <location>
        <begin position="49"/>
        <end position="73"/>
    </location>
</feature>
<organism evidence="2 3">
    <name type="scientific">Salinibacillus kushneri</name>
    <dbReference type="NCBI Taxonomy" id="237682"/>
    <lineage>
        <taxon>Bacteria</taxon>
        <taxon>Bacillati</taxon>
        <taxon>Bacillota</taxon>
        <taxon>Bacilli</taxon>
        <taxon>Bacillales</taxon>
        <taxon>Bacillaceae</taxon>
        <taxon>Salinibacillus</taxon>
    </lineage>
</organism>
<dbReference type="Proteomes" id="UP000199095">
    <property type="component" value="Unassembled WGS sequence"/>
</dbReference>
<reference evidence="3" key="1">
    <citation type="submission" date="2016-10" db="EMBL/GenBank/DDBJ databases">
        <authorList>
            <person name="Varghese N."/>
            <person name="Submissions S."/>
        </authorList>
    </citation>
    <scope>NUCLEOTIDE SEQUENCE [LARGE SCALE GENOMIC DNA]</scope>
    <source>
        <strain evidence="3">CGMCC 1.3566</strain>
    </source>
</reference>
<accession>A0A1I0INL2</accession>
<protein>
    <submittedName>
        <fullName evidence="2">Voltage-dependent anion channel</fullName>
    </submittedName>
</protein>
<keyword evidence="1" id="KW-0472">Membrane</keyword>
<dbReference type="EMBL" id="FOHJ01000013">
    <property type="protein sequence ID" value="SET98647.1"/>
    <property type="molecule type" value="Genomic_DNA"/>
</dbReference>
<proteinExistence type="predicted"/>
<feature type="transmembrane region" description="Helical" evidence="1">
    <location>
        <begin position="241"/>
        <end position="261"/>
    </location>
</feature>
<keyword evidence="3" id="KW-1185">Reference proteome</keyword>
<feature type="transmembrane region" description="Helical" evidence="1">
    <location>
        <begin position="111"/>
        <end position="135"/>
    </location>
</feature>
<feature type="transmembrane region" description="Helical" evidence="1">
    <location>
        <begin position="174"/>
        <end position="195"/>
    </location>
</feature>
<feature type="transmembrane region" description="Helical" evidence="1">
    <location>
        <begin position="307"/>
        <end position="326"/>
    </location>
</feature>
<gene>
    <name evidence="2" type="ORF">SAMN05421676_11339</name>
</gene>
<evidence type="ECO:0000313" key="2">
    <source>
        <dbReference type="EMBL" id="SET98647.1"/>
    </source>
</evidence>
<name>A0A1I0INL2_9BACI</name>
<feature type="transmembrane region" description="Helical" evidence="1">
    <location>
        <begin position="85"/>
        <end position="105"/>
    </location>
</feature>
<feature type="transmembrane region" description="Helical" evidence="1">
    <location>
        <begin position="216"/>
        <end position="235"/>
    </location>
</feature>
<dbReference type="STRING" id="237682.SAMN05421676_11339"/>
<feature type="transmembrane region" description="Helical" evidence="1">
    <location>
        <begin position="147"/>
        <end position="168"/>
    </location>
</feature>
<dbReference type="AlphaFoldDB" id="A0A1I0INL2"/>
<keyword evidence="1" id="KW-1133">Transmembrane helix</keyword>
<sequence>MFIHRQNALQWKQEYIHNRPWYIQFLFKTSGFANPFVNHYCYFIHEPVYIVLGGIEMELLLWTIIAGIIFYFIKEKFFSHSPSETASAAVVMAYGIFIMGALHELPFPSRIYQLLSIFLILCWITIGSSYLNVAAHKEKRSDHFKNSMQIFAVGTWIAGTSVTGVVVANRLPEFSILAYVMGFIALFLWVFYVVIIMKRFVYIWKQEKFQHVHGSVLLSTVSTESLVVLFSTLFGDQIPGFVYLFFISLGVVFYIIGFIYIARRYMNSKVQDIKKDWPNTNCIIHGAMSITGLASTLSDVVPGPYILFIWFWVLIWYVAVEIIEIYRAWVRIRDLGFEEGIGSYNVTQWSRNFTFGMLYAFTLSFDATELPWVTASILPSIRVFILIAGAWIILFFIIYESILFVKGKSLLNKKNLVTE</sequence>
<evidence type="ECO:0000313" key="3">
    <source>
        <dbReference type="Proteomes" id="UP000199095"/>
    </source>
</evidence>